<dbReference type="Proteomes" id="UP001321018">
    <property type="component" value="Unassembled WGS sequence"/>
</dbReference>
<organism evidence="10 11">
    <name type="scientific">Natronoglomus mannanivorans</name>
    <dbReference type="NCBI Taxonomy" id="2979990"/>
    <lineage>
        <taxon>Archaea</taxon>
        <taxon>Methanobacteriati</taxon>
        <taxon>Methanobacteriota</taxon>
        <taxon>Stenosarchaea group</taxon>
        <taxon>Halobacteria</taxon>
        <taxon>Halobacteriales</taxon>
        <taxon>Natrialbaceae</taxon>
        <taxon>Natronoglomus</taxon>
    </lineage>
</organism>
<feature type="region of interest" description="Disordered" evidence="8">
    <location>
        <begin position="1"/>
        <end position="29"/>
    </location>
</feature>
<feature type="compositionally biased region" description="Gly residues" evidence="8">
    <location>
        <begin position="694"/>
        <end position="704"/>
    </location>
</feature>
<dbReference type="InterPro" id="IPR006311">
    <property type="entry name" value="TAT_signal"/>
</dbReference>
<feature type="compositionally biased region" description="Polar residues" evidence="8">
    <location>
        <begin position="722"/>
        <end position="736"/>
    </location>
</feature>
<dbReference type="PROSITE" id="PS00018">
    <property type="entry name" value="EF_HAND_1"/>
    <property type="match status" value="1"/>
</dbReference>
<comment type="catalytic activity">
    <reaction evidence="1">
        <text>Random hydrolysis of (1-&gt;4)-beta-D-mannosidic linkages in mannans, galactomannans and glucomannans.</text>
        <dbReference type="EC" id="3.2.1.78"/>
    </reaction>
</comment>
<dbReference type="InterPro" id="IPR017853">
    <property type="entry name" value="GH"/>
</dbReference>
<dbReference type="GO" id="GO:0005576">
    <property type="term" value="C:extracellular region"/>
    <property type="evidence" value="ECO:0007669"/>
    <property type="project" value="UniProtKB-SubCell"/>
</dbReference>
<feature type="region of interest" description="Disordered" evidence="8">
    <location>
        <begin position="689"/>
        <end position="736"/>
    </location>
</feature>
<feature type="domain" description="PKD" evidence="9">
    <location>
        <begin position="425"/>
        <end position="507"/>
    </location>
</feature>
<evidence type="ECO:0000313" key="11">
    <source>
        <dbReference type="Proteomes" id="UP001321018"/>
    </source>
</evidence>
<dbReference type="Pfam" id="PF18911">
    <property type="entry name" value="PKD_4"/>
    <property type="match status" value="1"/>
</dbReference>
<dbReference type="PANTHER" id="PTHR31451:SF39">
    <property type="entry name" value="MANNAN ENDO-1,4-BETA-MANNOSIDASE 1"/>
    <property type="match status" value="1"/>
</dbReference>
<proteinExistence type="predicted"/>
<dbReference type="RefSeq" id="WP_338002463.1">
    <property type="nucleotide sequence ID" value="NZ_JAOPKA010000002.1"/>
</dbReference>
<dbReference type="SUPFAM" id="SSF49899">
    <property type="entry name" value="Concanavalin A-like lectins/glucanases"/>
    <property type="match status" value="1"/>
</dbReference>
<feature type="compositionally biased region" description="Basic and acidic residues" evidence="8">
    <location>
        <begin position="1"/>
        <end position="12"/>
    </location>
</feature>
<dbReference type="InterPro" id="IPR001547">
    <property type="entry name" value="Glyco_hydro_5"/>
</dbReference>
<dbReference type="InterPro" id="IPR000601">
    <property type="entry name" value="PKD_dom"/>
</dbReference>
<comment type="caution">
    <text evidence="10">The sequence shown here is derived from an EMBL/GenBank/DDBJ whole genome shotgun (WGS) entry which is preliminary data.</text>
</comment>
<name>A0AAP2YW59_9EURY</name>
<dbReference type="InterPro" id="IPR045053">
    <property type="entry name" value="MAN-like"/>
</dbReference>
<keyword evidence="6" id="KW-0378">Hydrolase</keyword>
<dbReference type="PROSITE" id="PS50093">
    <property type="entry name" value="PKD"/>
    <property type="match status" value="1"/>
</dbReference>
<evidence type="ECO:0000256" key="1">
    <source>
        <dbReference type="ARBA" id="ARBA00001678"/>
    </source>
</evidence>
<dbReference type="GO" id="GO:0016985">
    <property type="term" value="F:mannan endo-1,4-beta-mannosidase activity"/>
    <property type="evidence" value="ECO:0007669"/>
    <property type="project" value="TreeGrafter"/>
</dbReference>
<dbReference type="EC" id="3.2.1.78" evidence="3"/>
<dbReference type="EMBL" id="JAOPKA010000002">
    <property type="protein sequence ID" value="MCU4740619.1"/>
    <property type="molecule type" value="Genomic_DNA"/>
</dbReference>
<evidence type="ECO:0000256" key="2">
    <source>
        <dbReference type="ARBA" id="ARBA00004613"/>
    </source>
</evidence>
<dbReference type="SMART" id="SM00089">
    <property type="entry name" value="PKD"/>
    <property type="match status" value="1"/>
</dbReference>
<evidence type="ECO:0000256" key="5">
    <source>
        <dbReference type="ARBA" id="ARBA00022729"/>
    </source>
</evidence>
<evidence type="ECO:0000256" key="4">
    <source>
        <dbReference type="ARBA" id="ARBA00022525"/>
    </source>
</evidence>
<dbReference type="InterPro" id="IPR035986">
    <property type="entry name" value="PKD_dom_sf"/>
</dbReference>
<dbReference type="Gene3D" id="2.60.40.10">
    <property type="entry name" value="Immunoglobulins"/>
    <property type="match status" value="1"/>
</dbReference>
<comment type="subcellular location">
    <subcellularLocation>
        <location evidence="2">Secreted</location>
    </subcellularLocation>
</comment>
<dbReference type="PANTHER" id="PTHR31451">
    <property type="match status" value="1"/>
</dbReference>
<evidence type="ECO:0000256" key="7">
    <source>
        <dbReference type="ARBA" id="ARBA00023295"/>
    </source>
</evidence>
<dbReference type="SUPFAM" id="SSF51445">
    <property type="entry name" value="(Trans)glycosidases"/>
    <property type="match status" value="1"/>
</dbReference>
<dbReference type="Pfam" id="PF26410">
    <property type="entry name" value="GH5_mannosidase"/>
    <property type="match status" value="1"/>
</dbReference>
<gene>
    <name evidence="10" type="ORF">OB960_04295</name>
</gene>
<evidence type="ECO:0000256" key="6">
    <source>
        <dbReference type="ARBA" id="ARBA00022801"/>
    </source>
</evidence>
<dbReference type="SUPFAM" id="SSF49299">
    <property type="entry name" value="PKD domain"/>
    <property type="match status" value="1"/>
</dbReference>
<dbReference type="NCBIfam" id="TIGR01409">
    <property type="entry name" value="TAT_signal_seq"/>
    <property type="match status" value="1"/>
</dbReference>
<dbReference type="CDD" id="cd00146">
    <property type="entry name" value="PKD"/>
    <property type="match status" value="1"/>
</dbReference>
<sequence length="783" mass="85404">MTEKHEPTRQTDEPTTETTTNGQYGTTRRRDFLKTVGAGALVGTLGTTTASAAPEMTDFVETDGTDFVLNGRPIYFNGTNNFWISDNHADRQRVDDLIELFDELGVDMLRTWAHCAGGDGHCIQPELGVYDEAGLQHLDYIVAKAKQHGIRLVFGLADNWDHDGGIPQYIEWIDDLEDRGDFYTTEAGREAYRNHVETILTRTNTITGIEYRNEPAIAMWELCNEPRLESDDAANVDDPQAALHDWFADMSAYIKELDSNHLVSTGSEGFYTEPDGENWMYDDWTGSDYVENHSIETIDACSFHMYPHWWPGLGIEGHFEEDDFVTCVEWIQQHVVDAHEEIGKPAYCGEFNVNAEQGLAVRNEALERWYDTFDEYDVDATLPWQLVLEDTDDHDGFQIYPSESGHIVESYGDVVAAKTGGTDGGPIADAVSPETLRVGETGEFSAAYSTSGGQRTASYEWAFGDGSTATGELVGHAFDDTGEYEVTLTVTDDGGASATNTEAVTVEGIPENSFVVEGAGRQVHEDTNEFHVAYGTQTGDFVVEAKVATMNSTDPSAQAGIVALADLEADGAIGGVAVSPSEGTELVRAYDETTATWRQRLRDDRAPPLWLRLERTGDVVTGYASEDGENWTELESGQVDFDEEVFLGLFVSSNSAGDRCTVQFDDVAWLAAQDWAHTDVGAVEVPGNATAGIGEAGGGGGGGENGDDNGDEPPTVGDYEPTDTTGDGLSNDFTGSGQTTTTDVNVFFEHVDDPAVTEYPQYYDFDGNGQVSITDVVELFESI</sequence>
<dbReference type="GO" id="GO:0000272">
    <property type="term" value="P:polysaccharide catabolic process"/>
    <property type="evidence" value="ECO:0007669"/>
    <property type="project" value="InterPro"/>
</dbReference>
<keyword evidence="5" id="KW-0732">Signal</keyword>
<dbReference type="AlphaFoldDB" id="A0AAP2YW59"/>
<dbReference type="PROSITE" id="PS51318">
    <property type="entry name" value="TAT"/>
    <property type="match status" value="1"/>
</dbReference>
<accession>A0AAP2YW59</accession>
<evidence type="ECO:0000256" key="8">
    <source>
        <dbReference type="SAM" id="MobiDB-lite"/>
    </source>
</evidence>
<protein>
    <recommendedName>
        <fullName evidence="3">mannan endo-1,4-beta-mannosidase</fullName>
        <ecNumber evidence="3">3.2.1.78</ecNumber>
    </recommendedName>
</protein>
<feature type="compositionally biased region" description="Low complexity" evidence="8">
    <location>
        <begin position="16"/>
        <end position="26"/>
    </location>
</feature>
<keyword evidence="7" id="KW-0326">Glycosidase</keyword>
<dbReference type="InterPro" id="IPR013783">
    <property type="entry name" value="Ig-like_fold"/>
</dbReference>
<evidence type="ECO:0000256" key="3">
    <source>
        <dbReference type="ARBA" id="ARBA00012706"/>
    </source>
</evidence>
<reference evidence="10" key="1">
    <citation type="submission" date="2022-09" db="EMBL/GenBank/DDBJ databases">
        <title>Enrichment on poylsaccharides allowed isolation of novel metabolic and taxonomic groups of Haloarchaea.</title>
        <authorList>
            <person name="Sorokin D.Y."/>
            <person name="Elcheninov A.G."/>
            <person name="Khizhniak T.V."/>
            <person name="Kolganova T.V."/>
            <person name="Kublanov I.V."/>
        </authorList>
    </citation>
    <scope>NUCLEOTIDE SEQUENCE</scope>
    <source>
        <strain evidence="10">AArc-xg1-1</strain>
    </source>
</reference>
<dbReference type="Gene3D" id="2.60.120.200">
    <property type="match status" value="1"/>
</dbReference>
<evidence type="ECO:0000259" key="9">
    <source>
        <dbReference type="PROSITE" id="PS50093"/>
    </source>
</evidence>
<dbReference type="Gene3D" id="3.20.20.80">
    <property type="entry name" value="Glycosidases"/>
    <property type="match status" value="1"/>
</dbReference>
<dbReference type="InterPro" id="IPR022409">
    <property type="entry name" value="PKD/Chitinase_dom"/>
</dbReference>
<dbReference type="InterPro" id="IPR018247">
    <property type="entry name" value="EF_Hand_1_Ca_BS"/>
</dbReference>
<dbReference type="InterPro" id="IPR019546">
    <property type="entry name" value="TAT_signal_bac_arc"/>
</dbReference>
<keyword evidence="4" id="KW-0964">Secreted</keyword>
<dbReference type="InterPro" id="IPR013320">
    <property type="entry name" value="ConA-like_dom_sf"/>
</dbReference>
<evidence type="ECO:0000313" key="10">
    <source>
        <dbReference type="EMBL" id="MCU4740619.1"/>
    </source>
</evidence>